<dbReference type="EMBL" id="FIHG01000006">
    <property type="protein sequence ID" value="CYU96156.1"/>
    <property type="molecule type" value="Genomic_DNA"/>
</dbReference>
<accession>A0A0Z8GCB5</accession>
<dbReference type="SUPFAM" id="SSF81606">
    <property type="entry name" value="PP2C-like"/>
    <property type="match status" value="1"/>
</dbReference>
<dbReference type="Proteomes" id="UP000072353">
    <property type="component" value="Unassembled WGS sequence"/>
</dbReference>
<dbReference type="InterPro" id="IPR001932">
    <property type="entry name" value="PPM-type_phosphatase-like_dom"/>
</dbReference>
<gene>
    <name evidence="3" type="ORF">ERS132421_01187</name>
    <name evidence="4" type="ORF">ERS132521_01902</name>
    <name evidence="5" type="ORF">FAJ34_09885</name>
</gene>
<evidence type="ECO:0000313" key="3">
    <source>
        <dbReference type="EMBL" id="CYU96156.1"/>
    </source>
</evidence>
<feature type="region of interest" description="Disordered" evidence="1">
    <location>
        <begin position="1"/>
        <end position="37"/>
    </location>
</feature>
<organism evidence="3 7">
    <name type="scientific">Streptococcus suis</name>
    <dbReference type="NCBI Taxonomy" id="1307"/>
    <lineage>
        <taxon>Bacteria</taxon>
        <taxon>Bacillati</taxon>
        <taxon>Bacillota</taxon>
        <taxon>Bacilli</taxon>
        <taxon>Lactobacillales</taxon>
        <taxon>Streptococcaceae</taxon>
        <taxon>Streptococcus</taxon>
    </lineage>
</organism>
<dbReference type="AlphaFoldDB" id="A0A0Z8GCB5"/>
<reference evidence="6 7" key="1">
    <citation type="submission" date="2016-02" db="EMBL/GenBank/DDBJ databases">
        <authorList>
            <consortium name="Pathogen Informatics"/>
        </authorList>
    </citation>
    <scope>NUCLEOTIDE SEQUENCE [LARGE SCALE GENOMIC DNA]</scope>
    <source>
        <strain evidence="3 7">LSS59</strain>
        <strain evidence="4 6">SS975</strain>
    </source>
</reference>
<name>A0A0Z8GCB5_STRSU</name>
<evidence type="ECO:0000256" key="1">
    <source>
        <dbReference type="SAM" id="MobiDB-lite"/>
    </source>
</evidence>
<evidence type="ECO:0000313" key="7">
    <source>
        <dbReference type="Proteomes" id="UP000073200"/>
    </source>
</evidence>
<dbReference type="InterPro" id="IPR036457">
    <property type="entry name" value="PPM-type-like_dom_sf"/>
</dbReference>
<proteinExistence type="predicted"/>
<dbReference type="EMBL" id="FILL01000021">
    <property type="protein sequence ID" value="CYX81750.1"/>
    <property type="molecule type" value="Genomic_DNA"/>
</dbReference>
<evidence type="ECO:0000313" key="4">
    <source>
        <dbReference type="EMBL" id="CYX81750.1"/>
    </source>
</evidence>
<dbReference type="RefSeq" id="WP_024408644.1">
    <property type="nucleotide sequence ID" value="NZ_CEHP01000034.1"/>
</dbReference>
<feature type="domain" description="PPM-type phosphatase" evidence="2">
    <location>
        <begin position="129"/>
        <end position="326"/>
    </location>
</feature>
<sequence>MEFEDKLVNDTGNSSEGGVTIFESEESPNERMSVSHEQLEAAMPNSRQAKNNFATLGDEVVSSSSDEIMTLGQDFRLIDNRYVIGEPAGTFYQKPSGLAQQNMPIFRNDNVSDALQIGRSLLLAASSKGSLHQAGESPRQDSYSYGVYEENGEKWIILAISDGVSSSPYSHILAEHLTFSSVKELKLQLEAYGEVYVQDFAHKINQMANNFCRKQLVRFNQQFDESKYVAHLGANFFGATLECAVIHIIQDKQTVKQFTISGDGGAYIFKSSSKIDIIKSGKIRGEGIVSNAVSPLPLGDIDDVNIEEVRLEKGDIFFMATDGLSDFIGSGNSSLGKFLLEKIVEAKDAVEFLKIINVAMFQLDDDKTAVCFKAEGD</sequence>
<protein>
    <recommendedName>
        <fullName evidence="2">PPM-type phosphatase domain-containing protein</fullName>
    </recommendedName>
</protein>
<evidence type="ECO:0000259" key="2">
    <source>
        <dbReference type="Pfam" id="PF13672"/>
    </source>
</evidence>
<dbReference type="Pfam" id="PF13672">
    <property type="entry name" value="PP2C_2"/>
    <property type="match status" value="1"/>
</dbReference>
<dbReference type="Proteomes" id="UP000073200">
    <property type="component" value="Unassembled WGS sequence"/>
</dbReference>
<evidence type="ECO:0000313" key="5">
    <source>
        <dbReference type="EMBL" id="TII05776.1"/>
    </source>
</evidence>
<dbReference type="EMBL" id="SSXP01000017">
    <property type="protein sequence ID" value="TII05776.1"/>
    <property type="molecule type" value="Genomic_DNA"/>
</dbReference>
<evidence type="ECO:0000313" key="6">
    <source>
        <dbReference type="Proteomes" id="UP000072353"/>
    </source>
</evidence>
<evidence type="ECO:0000313" key="8">
    <source>
        <dbReference type="Proteomes" id="UP000305768"/>
    </source>
</evidence>
<dbReference type="Gene3D" id="3.60.40.10">
    <property type="entry name" value="PPM-type phosphatase domain"/>
    <property type="match status" value="1"/>
</dbReference>
<reference evidence="5 8" key="2">
    <citation type="submission" date="2019-04" db="EMBL/GenBank/DDBJ databases">
        <title>Genome analysis of Streptococcus suis strain WUSS425.</title>
        <authorList>
            <person name="Chen H."/>
            <person name="Gao X."/>
            <person name="Wu Z."/>
        </authorList>
    </citation>
    <scope>NUCLEOTIDE SEQUENCE [LARGE SCALE GENOMIC DNA]</scope>
    <source>
        <strain evidence="5 8">WUSS425</strain>
    </source>
</reference>
<dbReference type="Proteomes" id="UP000305768">
    <property type="component" value="Unassembled WGS sequence"/>
</dbReference>